<dbReference type="Proteomes" id="UP001236585">
    <property type="component" value="Chromosome"/>
</dbReference>
<accession>A0ABY8VYH6</accession>
<name>A0ABY8VYH6_9MYCO</name>
<protein>
    <recommendedName>
        <fullName evidence="3">Alanine and proline rich protein</fullName>
    </recommendedName>
</protein>
<gene>
    <name evidence="1" type="ORF">PT015_03900</name>
</gene>
<evidence type="ECO:0000313" key="1">
    <source>
        <dbReference type="EMBL" id="WIM88648.1"/>
    </source>
</evidence>
<organism evidence="1 2">
    <name type="scientific">Candidatus Mycobacterium wuenschmannii</name>
    <dbReference type="NCBI Taxonomy" id="3027808"/>
    <lineage>
        <taxon>Bacteria</taxon>
        <taxon>Bacillati</taxon>
        <taxon>Actinomycetota</taxon>
        <taxon>Actinomycetes</taxon>
        <taxon>Mycobacteriales</taxon>
        <taxon>Mycobacteriaceae</taxon>
        <taxon>Mycobacterium</taxon>
    </lineage>
</organism>
<evidence type="ECO:0008006" key="3">
    <source>
        <dbReference type="Google" id="ProtNLM"/>
    </source>
</evidence>
<dbReference type="RefSeq" id="WP_285188940.1">
    <property type="nucleotide sequence ID" value="NZ_CP126981.1"/>
</dbReference>
<keyword evidence="2" id="KW-1185">Reference proteome</keyword>
<proteinExistence type="predicted"/>
<dbReference type="EMBL" id="CP126981">
    <property type="protein sequence ID" value="WIM88648.1"/>
    <property type="molecule type" value="Genomic_DNA"/>
</dbReference>
<evidence type="ECO:0000313" key="2">
    <source>
        <dbReference type="Proteomes" id="UP001236585"/>
    </source>
</evidence>
<sequence>MSLTPDLDALRLELAAACFDSVARQFAHFAKFGRAEGISDHDAAQFRIAGAVVDWVGEEYRRCAVKIRATEEILAAPFMHQPAVPSDVSAFEASMSRPPPPQLPEQPECIGGPLLDTARQRIAEARDSLKHGESQTLRAAAQTAALLHTWCGG</sequence>
<reference evidence="1 2" key="1">
    <citation type="journal article" date="2023" name="Microbiol. Resour. Announc.">
        <title>Complete Genome Sequence of Mycobacterium wuenschmanii, a novel Nontuberculous Mycobacterium Isolated from a captive population of Amazon Milk Frogs.</title>
        <authorList>
            <person name="Hicks J."/>
            <person name="Zeineldin M."/>
            <person name="Ward H."/>
            <person name="Wuenschmann A."/>
            <person name="Camp P."/>
            <person name="Farrell D."/>
            <person name="Lehman K."/>
            <person name="Thacker T."/>
            <person name="Cuthbert E."/>
        </authorList>
    </citation>
    <scope>NUCLEOTIDE SEQUENCE [LARGE SCALE GENOMIC DNA]</scope>
    <source>
        <strain evidence="1 2">Wuenschmanii</strain>
    </source>
</reference>